<dbReference type="EMBL" id="BQYH01000017">
    <property type="protein sequence ID" value="GKU73007.1"/>
    <property type="molecule type" value="Genomic_DNA"/>
</dbReference>
<evidence type="ECO:0000313" key="1">
    <source>
        <dbReference type="EMBL" id="GBG36850.1"/>
    </source>
</evidence>
<dbReference type="AlphaFoldDB" id="A0AA37PMF0"/>
<organism evidence="2 4">
    <name type="scientific">Mycobacterium montefiorense</name>
    <dbReference type="NCBI Taxonomy" id="154654"/>
    <lineage>
        <taxon>Bacteria</taxon>
        <taxon>Bacillati</taxon>
        <taxon>Actinomycetota</taxon>
        <taxon>Actinomycetes</taxon>
        <taxon>Mycobacteriales</taxon>
        <taxon>Mycobacteriaceae</taxon>
        <taxon>Mycobacterium</taxon>
        <taxon>Mycobacterium simiae complex</taxon>
    </lineage>
</organism>
<reference evidence="1" key="1">
    <citation type="journal article" date="2018" name="Genome Announc.">
        <title>Draft Genome Sequence of Mycobacterium montefiorense Isolated from Japanese Black Salamander (Hynobius nigrescens).</title>
        <authorList>
            <person name="Fukano H."/>
            <person name="Yoshida M."/>
            <person name="Shimizu A."/>
            <person name="Iwao H."/>
            <person name="Katayama Y."/>
            <person name="Omatsu T."/>
            <person name="Mizutani T."/>
            <person name="Kurata O."/>
            <person name="Wada S."/>
            <person name="Hoshino Y."/>
        </authorList>
    </citation>
    <scope>NUCLEOTIDE SEQUENCE</scope>
    <source>
        <strain evidence="1">BS</strain>
    </source>
</reference>
<protein>
    <submittedName>
        <fullName evidence="2">Uncharacterized protein</fullName>
    </submittedName>
</protein>
<accession>A0AA37PMF0</accession>
<evidence type="ECO:0000313" key="2">
    <source>
        <dbReference type="EMBL" id="GKU73007.1"/>
    </source>
</evidence>
<keyword evidence="3" id="KW-1185">Reference proteome</keyword>
<dbReference type="Proteomes" id="UP000245060">
    <property type="component" value="Unassembled WGS sequence"/>
</dbReference>
<dbReference type="Proteomes" id="UP001139505">
    <property type="component" value="Unassembled WGS sequence"/>
</dbReference>
<proteinExistence type="predicted"/>
<reference evidence="2" key="4">
    <citation type="submission" date="2022-04" db="EMBL/GenBank/DDBJ databases">
        <authorList>
            <person name="Komine T."/>
            <person name="Fukano H."/>
            <person name="Wada S."/>
        </authorList>
    </citation>
    <scope>NUCLEOTIDE SEQUENCE</scope>
    <source>
        <strain evidence="2">NJB18185</strain>
    </source>
</reference>
<comment type="caution">
    <text evidence="2">The sequence shown here is derived from an EMBL/GenBank/DDBJ whole genome shotgun (WGS) entry which is preliminary data.</text>
</comment>
<reference evidence="3" key="2">
    <citation type="submission" date="2018-04" db="EMBL/GenBank/DDBJ databases">
        <title>Draft genome sequence of Mycobacterium montefiorense isolated from Japanese black salamander.</title>
        <authorList>
            <person name="Fukano H."/>
            <person name="Yoshida M."/>
            <person name="Shimizu A."/>
            <person name="Iwao H."/>
            <person name="Kurata O."/>
            <person name="Katayama Y."/>
            <person name="Omatsu T."/>
            <person name="Mizutani T."/>
            <person name="Wada S."/>
            <person name="Hoshino Y."/>
        </authorList>
    </citation>
    <scope>NUCLEOTIDE SEQUENCE [LARGE SCALE GENOMIC DNA]</scope>
    <source>
        <strain evidence="3">BS</strain>
    </source>
</reference>
<dbReference type="EMBL" id="BFCH01000008">
    <property type="protein sequence ID" value="GBG36850.1"/>
    <property type="molecule type" value="Genomic_DNA"/>
</dbReference>
<evidence type="ECO:0000313" key="3">
    <source>
        <dbReference type="Proteomes" id="UP000245060"/>
    </source>
</evidence>
<sequence>MIENFKVVVVASALTAHPLALFVALVVVVVCRVFMTIGAELRRGFLFQPAGKAACTLGGGVFLVQYEFVAERLEMVGVSVALATTSMPVRVEVVSILLGEFVTIDAMSDP</sequence>
<name>A0AA37PMF0_9MYCO</name>
<reference evidence="2" key="3">
    <citation type="journal article" date="2022" name="Microbiol. Resour. Announc.">
        <title>Draft Genome Sequences of Eight Mycobacterium montefiorense Strains Isolated from Salamanders in Captivity.</title>
        <authorList>
            <person name="Komine T."/>
            <person name="Ihara H."/>
            <person name="Fukano H."/>
            <person name="Hoshino Y."/>
            <person name="Kurata O."/>
            <person name="Wada S."/>
        </authorList>
    </citation>
    <scope>NUCLEOTIDE SEQUENCE</scope>
    <source>
        <strain evidence="2">NJB18185</strain>
    </source>
</reference>
<evidence type="ECO:0000313" key="4">
    <source>
        <dbReference type="Proteomes" id="UP001139505"/>
    </source>
</evidence>
<gene>
    <name evidence="1" type="ORF">MmonteBS_12220</name>
    <name evidence="2" type="ORF">NJB18185_27790</name>
</gene>